<name>A0A8H7AWZ9_9PLEO</name>
<dbReference type="EMBL" id="JAAABM010000018">
    <property type="protein sequence ID" value="KAF7672085.1"/>
    <property type="molecule type" value="Genomic_DNA"/>
</dbReference>
<evidence type="ECO:0000313" key="6">
    <source>
        <dbReference type="EMBL" id="KAF7672085.1"/>
    </source>
</evidence>
<dbReference type="SUPFAM" id="SSF57850">
    <property type="entry name" value="RING/U-box"/>
    <property type="match status" value="1"/>
</dbReference>
<accession>A0A8H7AWZ9</accession>
<dbReference type="AlphaFoldDB" id="A0A8H7AWZ9"/>
<dbReference type="GO" id="GO:0043161">
    <property type="term" value="P:proteasome-mediated ubiquitin-dependent protein catabolic process"/>
    <property type="evidence" value="ECO:0007669"/>
    <property type="project" value="TreeGrafter"/>
</dbReference>
<dbReference type="InterPro" id="IPR001841">
    <property type="entry name" value="Znf_RING"/>
</dbReference>
<keyword evidence="7" id="KW-1185">Reference proteome</keyword>
<keyword evidence="3" id="KW-0862">Zinc</keyword>
<protein>
    <recommendedName>
        <fullName evidence="5">RING-type domain-containing protein</fullName>
    </recommendedName>
</protein>
<proteinExistence type="predicted"/>
<comment type="caution">
    <text evidence="6">The sequence shown here is derived from an EMBL/GenBank/DDBJ whole genome shotgun (WGS) entry which is preliminary data.</text>
</comment>
<evidence type="ECO:0000256" key="1">
    <source>
        <dbReference type="ARBA" id="ARBA00022723"/>
    </source>
</evidence>
<dbReference type="PROSITE" id="PS50089">
    <property type="entry name" value="ZF_RING_2"/>
    <property type="match status" value="1"/>
</dbReference>
<reference evidence="6" key="1">
    <citation type="submission" date="2020-01" db="EMBL/GenBank/DDBJ databases">
        <authorList>
            <person name="Feng Z.H.Z."/>
        </authorList>
    </citation>
    <scope>NUCLEOTIDE SEQUENCE</scope>
    <source>
        <strain evidence="6">CBS107.38</strain>
    </source>
</reference>
<sequence>MAPLCNTRETFSKTYLYTRKPRLCASKDEPRPSCSICTEPCTLTFMGSTHHALQMPLCSHVFGASCIESWFDRASTCPLCRKDFFPTKPEEISKELQDLPDLFVQMFSLLDEMKKRYPQGRKAVAGMENMIADLGEKIVRDTEERKKRKEEREVAEWTEVGRRDIAYLERWRR</sequence>
<dbReference type="InterPro" id="IPR050731">
    <property type="entry name" value="HRD1_E3_ubiq-ligases"/>
</dbReference>
<reference evidence="6" key="2">
    <citation type="submission" date="2020-08" db="EMBL/GenBank/DDBJ databases">
        <title>Draft Genome Sequence of Cumin Blight Pathogen Alternaria burnsii.</title>
        <authorList>
            <person name="Feng Z."/>
        </authorList>
    </citation>
    <scope>NUCLEOTIDE SEQUENCE</scope>
    <source>
        <strain evidence="6">CBS107.38</strain>
    </source>
</reference>
<dbReference type="RefSeq" id="XP_038782445.1">
    <property type="nucleotide sequence ID" value="XM_038935031.1"/>
</dbReference>
<evidence type="ECO:0000256" key="4">
    <source>
        <dbReference type="PROSITE-ProRule" id="PRU00175"/>
    </source>
</evidence>
<dbReference type="GO" id="GO:0008270">
    <property type="term" value="F:zinc ion binding"/>
    <property type="evidence" value="ECO:0007669"/>
    <property type="project" value="UniProtKB-KW"/>
</dbReference>
<evidence type="ECO:0000256" key="2">
    <source>
        <dbReference type="ARBA" id="ARBA00022771"/>
    </source>
</evidence>
<evidence type="ECO:0000259" key="5">
    <source>
        <dbReference type="PROSITE" id="PS50089"/>
    </source>
</evidence>
<evidence type="ECO:0000256" key="3">
    <source>
        <dbReference type="ARBA" id="ARBA00022833"/>
    </source>
</evidence>
<dbReference type="PANTHER" id="PTHR22763">
    <property type="entry name" value="RING ZINC FINGER PROTEIN"/>
    <property type="match status" value="1"/>
</dbReference>
<organism evidence="6 7">
    <name type="scientific">Alternaria burnsii</name>
    <dbReference type="NCBI Taxonomy" id="1187904"/>
    <lineage>
        <taxon>Eukaryota</taxon>
        <taxon>Fungi</taxon>
        <taxon>Dikarya</taxon>
        <taxon>Ascomycota</taxon>
        <taxon>Pezizomycotina</taxon>
        <taxon>Dothideomycetes</taxon>
        <taxon>Pleosporomycetidae</taxon>
        <taxon>Pleosporales</taxon>
        <taxon>Pleosporineae</taxon>
        <taxon>Pleosporaceae</taxon>
        <taxon>Alternaria</taxon>
        <taxon>Alternaria sect. Alternaria</taxon>
    </lineage>
</organism>
<dbReference type="Proteomes" id="UP000596902">
    <property type="component" value="Unassembled WGS sequence"/>
</dbReference>
<dbReference type="GeneID" id="62208209"/>
<dbReference type="GO" id="GO:0012505">
    <property type="term" value="C:endomembrane system"/>
    <property type="evidence" value="ECO:0007669"/>
    <property type="project" value="TreeGrafter"/>
</dbReference>
<feature type="domain" description="RING-type" evidence="5">
    <location>
        <begin position="34"/>
        <end position="81"/>
    </location>
</feature>
<dbReference type="InterPro" id="IPR013083">
    <property type="entry name" value="Znf_RING/FYVE/PHD"/>
</dbReference>
<dbReference type="GO" id="GO:0061630">
    <property type="term" value="F:ubiquitin protein ligase activity"/>
    <property type="evidence" value="ECO:0007669"/>
    <property type="project" value="TreeGrafter"/>
</dbReference>
<dbReference type="Pfam" id="PF13639">
    <property type="entry name" value="zf-RING_2"/>
    <property type="match status" value="1"/>
</dbReference>
<evidence type="ECO:0000313" key="7">
    <source>
        <dbReference type="Proteomes" id="UP000596902"/>
    </source>
</evidence>
<keyword evidence="1" id="KW-0479">Metal-binding</keyword>
<gene>
    <name evidence="6" type="ORF">GT037_009984</name>
</gene>
<dbReference type="Gene3D" id="3.30.40.10">
    <property type="entry name" value="Zinc/RING finger domain, C3HC4 (zinc finger)"/>
    <property type="match status" value="1"/>
</dbReference>
<keyword evidence="2 4" id="KW-0863">Zinc-finger</keyword>